<reference evidence="2 3" key="1">
    <citation type="submission" date="2024-10" db="EMBL/GenBank/DDBJ databases">
        <title>Updated reference genomes for cyclostephanoid diatoms.</title>
        <authorList>
            <person name="Roberts W.R."/>
            <person name="Alverson A.J."/>
        </authorList>
    </citation>
    <scope>NUCLEOTIDE SEQUENCE [LARGE SCALE GENOMIC DNA]</scope>
    <source>
        <strain evidence="2 3">AJA228-03</strain>
    </source>
</reference>
<organism evidence="2 3">
    <name type="scientific">Cyclostephanos tholiformis</name>
    <dbReference type="NCBI Taxonomy" id="382380"/>
    <lineage>
        <taxon>Eukaryota</taxon>
        <taxon>Sar</taxon>
        <taxon>Stramenopiles</taxon>
        <taxon>Ochrophyta</taxon>
        <taxon>Bacillariophyta</taxon>
        <taxon>Coscinodiscophyceae</taxon>
        <taxon>Thalassiosirophycidae</taxon>
        <taxon>Stephanodiscales</taxon>
        <taxon>Stephanodiscaceae</taxon>
        <taxon>Cyclostephanos</taxon>
    </lineage>
</organism>
<dbReference type="Proteomes" id="UP001530377">
    <property type="component" value="Unassembled WGS sequence"/>
</dbReference>
<evidence type="ECO:0000313" key="3">
    <source>
        <dbReference type="Proteomes" id="UP001530377"/>
    </source>
</evidence>
<protein>
    <submittedName>
        <fullName evidence="2">Uncharacterized protein</fullName>
    </submittedName>
</protein>
<keyword evidence="3" id="KW-1185">Reference proteome</keyword>
<evidence type="ECO:0000313" key="2">
    <source>
        <dbReference type="EMBL" id="KAL3807634.1"/>
    </source>
</evidence>
<accession>A0ABD3R4H4</accession>
<sequence>KRKSTTTRDAIDVAIDPTKKAKTDVAGVGKGKRSVPEKRREAEELMRRIDAVEGANTTVVYDTCPEVGAGLKKFLRRDSVTKAMLLRTFGKHQSQFHGAVPRRMEARQRVVQGWSKARLRNEAENSEGFSLEKKGGRPSTILYDPGLEDNLWRTGRPQAQIASGEYPGLEDYLWRIVWRREAQMAAKIAMENSESDDEYDDLPDLESIPNEEAL</sequence>
<comment type="caution">
    <text evidence="2">The sequence shown here is derived from an EMBL/GenBank/DDBJ whole genome shotgun (WGS) entry which is preliminary data.</text>
</comment>
<evidence type="ECO:0000256" key="1">
    <source>
        <dbReference type="SAM" id="MobiDB-lite"/>
    </source>
</evidence>
<proteinExistence type="predicted"/>
<dbReference type="EMBL" id="JALLPB020000605">
    <property type="protein sequence ID" value="KAL3807634.1"/>
    <property type="molecule type" value="Genomic_DNA"/>
</dbReference>
<feature type="region of interest" description="Disordered" evidence="1">
    <location>
        <begin position="189"/>
        <end position="214"/>
    </location>
</feature>
<feature type="compositionally biased region" description="Acidic residues" evidence="1">
    <location>
        <begin position="193"/>
        <end position="204"/>
    </location>
</feature>
<dbReference type="AlphaFoldDB" id="A0ABD3R4H4"/>
<name>A0ABD3R4H4_9STRA</name>
<gene>
    <name evidence="2" type="ORF">ACHAXA_004409</name>
</gene>
<feature type="non-terminal residue" evidence="2">
    <location>
        <position position="1"/>
    </location>
</feature>